<dbReference type="InterPro" id="IPR025565">
    <property type="entry name" value="DUF4328"/>
</dbReference>
<organism evidence="4 5">
    <name type="scientific">Saccharopolyspora cebuensis</name>
    <dbReference type="NCBI Taxonomy" id="418759"/>
    <lineage>
        <taxon>Bacteria</taxon>
        <taxon>Bacillati</taxon>
        <taxon>Actinomycetota</taxon>
        <taxon>Actinomycetes</taxon>
        <taxon>Pseudonocardiales</taxon>
        <taxon>Pseudonocardiaceae</taxon>
        <taxon>Saccharopolyspora</taxon>
    </lineage>
</organism>
<dbReference type="Pfam" id="PF14219">
    <property type="entry name" value="DUF4328"/>
    <property type="match status" value="1"/>
</dbReference>
<dbReference type="RefSeq" id="WP_345359873.1">
    <property type="nucleotide sequence ID" value="NZ_BAABII010000004.1"/>
</dbReference>
<feature type="transmembrane region" description="Helical" evidence="2">
    <location>
        <begin position="199"/>
        <end position="219"/>
    </location>
</feature>
<feature type="transmembrane region" description="Helical" evidence="2">
    <location>
        <begin position="66"/>
        <end position="87"/>
    </location>
</feature>
<evidence type="ECO:0000256" key="2">
    <source>
        <dbReference type="SAM" id="Phobius"/>
    </source>
</evidence>
<protein>
    <submittedName>
        <fullName evidence="4">DUF4328 domain-containing protein</fullName>
    </submittedName>
</protein>
<name>A0ABV4CNC2_9PSEU</name>
<dbReference type="EMBL" id="JBGEHV010000060">
    <property type="protein sequence ID" value="MEY8042598.1"/>
    <property type="molecule type" value="Genomic_DNA"/>
</dbReference>
<feature type="transmembrane region" description="Helical" evidence="2">
    <location>
        <begin position="107"/>
        <end position="132"/>
    </location>
</feature>
<feature type="region of interest" description="Disordered" evidence="1">
    <location>
        <begin position="1"/>
        <end position="22"/>
    </location>
</feature>
<sequence>MATPPGDPRPVRRPARRPRYTGPPSYPAVPRWGFPLLAWRWPLALPLRPQADATVRAESSGATAVTALWITTGVAGLAAVAEVWRYLLLLRSRDEALSRVVLTVSDALVGTTGLLTWLLGAVSAVIVLVWALRTRVAANERVGVTSARPDWQVVVGTLVPGLNLVVPGAALAELEHTVLVGEGARAPGTRPSPSLLVRFWWAAWATTLLLGWLSFAWAFRTSVQAMADGVLLHAVNNAAVVVLALLTLRLIKEITALVAPVDPTELRRLRVLDVHGAPRPTKAPRPQDTPR</sequence>
<evidence type="ECO:0000259" key="3">
    <source>
        <dbReference type="Pfam" id="PF14219"/>
    </source>
</evidence>
<feature type="transmembrane region" description="Helical" evidence="2">
    <location>
        <begin position="231"/>
        <end position="251"/>
    </location>
</feature>
<dbReference type="Proteomes" id="UP001564626">
    <property type="component" value="Unassembled WGS sequence"/>
</dbReference>
<feature type="domain" description="DUF4328" evidence="3">
    <location>
        <begin position="93"/>
        <end position="256"/>
    </location>
</feature>
<keyword evidence="5" id="KW-1185">Reference proteome</keyword>
<reference evidence="4 5" key="1">
    <citation type="submission" date="2024-08" db="EMBL/GenBank/DDBJ databases">
        <title>Genome mining of Saccharopolyspora cebuensis PGLac3 from Nigerian medicinal plant.</title>
        <authorList>
            <person name="Ezeobiora C.E."/>
            <person name="Igbokwe N.H."/>
            <person name="Amin D.H."/>
            <person name="Mendie U.E."/>
        </authorList>
    </citation>
    <scope>NUCLEOTIDE SEQUENCE [LARGE SCALE GENOMIC DNA]</scope>
    <source>
        <strain evidence="4 5">PGLac3</strain>
    </source>
</reference>
<gene>
    <name evidence="4" type="ORF">AB8O55_24600</name>
</gene>
<evidence type="ECO:0000313" key="4">
    <source>
        <dbReference type="EMBL" id="MEY8042598.1"/>
    </source>
</evidence>
<keyword evidence="2" id="KW-0472">Membrane</keyword>
<keyword evidence="2" id="KW-0812">Transmembrane</keyword>
<evidence type="ECO:0000256" key="1">
    <source>
        <dbReference type="SAM" id="MobiDB-lite"/>
    </source>
</evidence>
<evidence type="ECO:0000313" key="5">
    <source>
        <dbReference type="Proteomes" id="UP001564626"/>
    </source>
</evidence>
<keyword evidence="2" id="KW-1133">Transmembrane helix</keyword>
<proteinExistence type="predicted"/>
<accession>A0ABV4CNC2</accession>
<comment type="caution">
    <text evidence="4">The sequence shown here is derived from an EMBL/GenBank/DDBJ whole genome shotgun (WGS) entry which is preliminary data.</text>
</comment>